<dbReference type="PROSITE" id="PS51272">
    <property type="entry name" value="SLH"/>
    <property type="match status" value="1"/>
</dbReference>
<name>A0A1D8JJ84_9BACL</name>
<proteinExistence type="predicted"/>
<dbReference type="Gene3D" id="2.60.40.1080">
    <property type="match status" value="1"/>
</dbReference>
<dbReference type="Gene3D" id="2.60.40.10">
    <property type="entry name" value="Immunoglobulins"/>
    <property type="match status" value="1"/>
</dbReference>
<dbReference type="EMBL" id="CP017560">
    <property type="protein sequence ID" value="AOV08769.1"/>
    <property type="molecule type" value="Genomic_DNA"/>
</dbReference>
<dbReference type="KEGG" id="surl:BI350_15270"/>
<dbReference type="AlphaFoldDB" id="A0A1D8JJ84"/>
<dbReference type="InterPro" id="IPR001119">
    <property type="entry name" value="SLH_dom"/>
</dbReference>
<dbReference type="Pfam" id="PF22359">
    <property type="entry name" value="Big-like"/>
    <property type="match status" value="1"/>
</dbReference>
<feature type="chain" id="PRO_5009109126" description="SLH domain-containing protein" evidence="1">
    <location>
        <begin position="33"/>
        <end position="990"/>
    </location>
</feature>
<dbReference type="Proteomes" id="UP000185746">
    <property type="component" value="Chromosome"/>
</dbReference>
<evidence type="ECO:0000313" key="3">
    <source>
        <dbReference type="EMBL" id="AOV08769.1"/>
    </source>
</evidence>
<protein>
    <recommendedName>
        <fullName evidence="2">SLH domain-containing protein</fullName>
    </recommendedName>
</protein>
<feature type="signal peptide" evidence="1">
    <location>
        <begin position="1"/>
        <end position="32"/>
    </location>
</feature>
<evidence type="ECO:0000256" key="1">
    <source>
        <dbReference type="SAM" id="SignalP"/>
    </source>
</evidence>
<reference evidence="3 4" key="1">
    <citation type="submission" date="2016-09" db="EMBL/GenBank/DDBJ databases">
        <title>Complete genome sequence of the Lysinibacillus sphaericus LMG 22257, a specie of Bacillus with ureolytic activity that can effectively biodeposit calcium carbonate.</title>
        <authorList>
            <person name="Yan W."/>
        </authorList>
    </citation>
    <scope>NUCLEOTIDE SEQUENCE [LARGE SCALE GENOMIC DNA]</scope>
    <source>
        <strain evidence="3 4">LMG 22257</strain>
    </source>
</reference>
<organism evidence="3 4">
    <name type="scientific">Sporosarcina ureilytica</name>
    <dbReference type="NCBI Taxonomy" id="298596"/>
    <lineage>
        <taxon>Bacteria</taxon>
        <taxon>Bacillati</taxon>
        <taxon>Bacillota</taxon>
        <taxon>Bacilli</taxon>
        <taxon>Bacillales</taxon>
        <taxon>Caryophanaceae</taxon>
        <taxon>Sporosarcina</taxon>
    </lineage>
</organism>
<dbReference type="SMART" id="SM00635">
    <property type="entry name" value="BID_2"/>
    <property type="match status" value="1"/>
</dbReference>
<dbReference type="InterPro" id="IPR003343">
    <property type="entry name" value="Big_2"/>
</dbReference>
<dbReference type="Pfam" id="PF00395">
    <property type="entry name" value="SLH"/>
    <property type="match status" value="1"/>
</dbReference>
<keyword evidence="4" id="KW-1185">Reference proteome</keyword>
<dbReference type="InterPro" id="IPR013783">
    <property type="entry name" value="Ig-like_fold"/>
</dbReference>
<dbReference type="InterPro" id="IPR008964">
    <property type="entry name" value="Invasin/intimin_cell_adhesion"/>
</dbReference>
<feature type="domain" description="SLH" evidence="2">
    <location>
        <begin position="38"/>
        <end position="101"/>
    </location>
</feature>
<keyword evidence="1" id="KW-0732">Signal</keyword>
<sequence length="990" mass="104088">MSKKNINTKKFLTGAITATMVASAVAPVAALAADEATPSKFTDIENYAQSTQDKINALVAAGIITGTSETTFEPAKHITRGQVVKLLGRYLVEAGIAEAPADWETNERFSDLPVTFSDKDLVKNAAIVFEAGVFQGNNGVLNSAGEITRENMALVLDRAAEAITGVTLIEAAEGLENNVTDLGLAKDEAKEAIQALNALEISTVEKFMPKNSVQRVHFATFLSNAIEVIEAIEVGDEVEVVSVSAIDATTLEVTVTGDASNLTAEDFEFNNDLKVLDVEIVEAEVSAATTEKTTKLRLTTSEQEEGVTYSLVALKGEKLETTVEVQPVEVKELVVASVSAINTTVDEAGTLEFAINGEDKAADLEALEEAGYSVEFLASKNVFTGGKNKSTDGVVDAVEGTTFEYQVVITKGDEKYTSERQAVEVQDYAATVTAITKVETTVKSLEVADGKLALGDRAQITVKGTVKGNNKEQTLPATYKVDRPAVLTVDAQGEVTPAAKGTATVTVTVGDKTETVTYTVGDARTVDVSKSTINQSAIEVAAGKTAKVTVELKDQYGLAFNASEVTAKNAEEVTVLAKAGEVAQAKDNDGQDIAGKYEITLTASAKAETGDVVIKADSTEIGKVNVTVKEAGEVASYKLEVVTNTEFDLKTNAGQENKPLTLKAFDKAGLEVKDQPLLGTGFELVSQDKNVATIVSDNQVKLAATAKAGDKVTVVANKLTGAFKDQVAEIEFTVIDSTPVITDVKFTSTPAITAASSIDLDKILSVTAEGSKGEVKVAYTVADNANINIFEANADGAATDVKLGTVQLTKLPTGLGVSFAQVQDTAKATVDVVLVPQTNGGQSPQLAQNKGSFNIAVIDKDNNFKGDTTIDVNITSITAAAEKLASVKAFGYDGEDVVVKKDEADLGNVVQKAVTLDKVANFLNVQYGATLNVENIKAENGTIKITGPLLSAADFKKIKGDKAGAYRLTIEDVAKIAISADGTAVFEALR</sequence>
<dbReference type="SUPFAM" id="SSF49373">
    <property type="entry name" value="Invasin/intimin cell-adhesion fragments"/>
    <property type="match status" value="1"/>
</dbReference>
<accession>A0A1D8JJ84</accession>
<dbReference type="RefSeq" id="WP_075528932.1">
    <property type="nucleotide sequence ID" value="NZ_CP017560.1"/>
</dbReference>
<evidence type="ECO:0000313" key="4">
    <source>
        <dbReference type="Proteomes" id="UP000185746"/>
    </source>
</evidence>
<evidence type="ECO:0000259" key="2">
    <source>
        <dbReference type="PROSITE" id="PS51272"/>
    </source>
</evidence>
<dbReference type="InterPro" id="IPR054604">
    <property type="entry name" value="SbsC_Big-like"/>
</dbReference>
<gene>
    <name evidence="3" type="ORF">BI350_15270</name>
</gene>